<evidence type="ECO:0000256" key="2">
    <source>
        <dbReference type="PROSITE-ProRule" id="PRU01076"/>
    </source>
</evidence>
<dbReference type="Pfam" id="PF04014">
    <property type="entry name" value="MazE_antitoxin"/>
    <property type="match status" value="1"/>
</dbReference>
<dbReference type="PROSITE" id="PS51740">
    <property type="entry name" value="SPOVT_ABRB"/>
    <property type="match status" value="1"/>
</dbReference>
<reference evidence="5" key="1">
    <citation type="submission" date="2018-07" db="EMBL/GenBank/DDBJ databases">
        <authorList>
            <person name="Peiro R."/>
            <person name="Begona"/>
            <person name="Cbmso G."/>
            <person name="Lopez M."/>
            <person name="Gonzalez S."/>
        </authorList>
    </citation>
    <scope>NUCLEOTIDE SEQUENCE [LARGE SCALE GENOMIC DNA]</scope>
</reference>
<dbReference type="Proteomes" id="UP000254764">
    <property type="component" value="Unassembled WGS sequence"/>
</dbReference>
<keyword evidence="2" id="KW-0238">DNA-binding</keyword>
<dbReference type="SMART" id="SM00966">
    <property type="entry name" value="SpoVT_AbrB"/>
    <property type="match status" value="1"/>
</dbReference>
<gene>
    <name evidence="4" type="ORF">RHIZ70_1762</name>
</gene>
<dbReference type="PANTHER" id="PTHR37550">
    <property type="entry name" value="ANTITOXIN VAPB1"/>
    <property type="match status" value="1"/>
</dbReference>
<dbReference type="AlphaFoldDB" id="A0A376AE88"/>
<dbReference type="PANTHER" id="PTHR37550:SF3">
    <property type="entry name" value="ANTITOXIN VAPB1"/>
    <property type="match status" value="1"/>
</dbReference>
<dbReference type="NCBIfam" id="NF040493">
    <property type="entry name" value="TA_anti_VapB"/>
    <property type="match status" value="1"/>
</dbReference>
<dbReference type="InterPro" id="IPR007159">
    <property type="entry name" value="SpoVT-AbrB_dom"/>
</dbReference>
<protein>
    <recommendedName>
        <fullName evidence="3">SpoVT-AbrB domain-containing protein</fullName>
    </recommendedName>
</protein>
<evidence type="ECO:0000256" key="1">
    <source>
        <dbReference type="ARBA" id="ARBA00007924"/>
    </source>
</evidence>
<dbReference type="RefSeq" id="WP_115672474.1">
    <property type="nucleotide sequence ID" value="NZ_UEYP01000020.1"/>
</dbReference>
<dbReference type="InterPro" id="IPR051734">
    <property type="entry name" value="VapB_TA_antitoxins"/>
</dbReference>
<dbReference type="SUPFAM" id="SSF89447">
    <property type="entry name" value="AbrB/MazE/MraZ-like"/>
    <property type="match status" value="1"/>
</dbReference>
<evidence type="ECO:0000313" key="5">
    <source>
        <dbReference type="Proteomes" id="UP000254764"/>
    </source>
</evidence>
<evidence type="ECO:0000313" key="4">
    <source>
        <dbReference type="EMBL" id="SSC66054.1"/>
    </source>
</evidence>
<organism evidence="4 5">
    <name type="scientific">Ciceribacter selenitireducens ATCC BAA-1503</name>
    <dbReference type="NCBI Taxonomy" id="1336235"/>
    <lineage>
        <taxon>Bacteria</taxon>
        <taxon>Pseudomonadati</taxon>
        <taxon>Pseudomonadota</taxon>
        <taxon>Alphaproteobacteria</taxon>
        <taxon>Hyphomicrobiales</taxon>
        <taxon>Rhizobiaceae</taxon>
        <taxon>Ciceribacter</taxon>
    </lineage>
</organism>
<evidence type="ECO:0000259" key="3">
    <source>
        <dbReference type="PROSITE" id="PS51740"/>
    </source>
</evidence>
<dbReference type="STRING" id="1336235.GCA_000518785_04406"/>
<dbReference type="Gene3D" id="2.10.260.10">
    <property type="match status" value="1"/>
</dbReference>
<keyword evidence="5" id="KW-1185">Reference proteome</keyword>
<dbReference type="EMBL" id="UEYP01000020">
    <property type="protein sequence ID" value="SSC66054.1"/>
    <property type="molecule type" value="Genomic_DNA"/>
</dbReference>
<dbReference type="GO" id="GO:0003677">
    <property type="term" value="F:DNA binding"/>
    <property type="evidence" value="ECO:0007669"/>
    <property type="project" value="UniProtKB-UniRule"/>
</dbReference>
<comment type="similarity">
    <text evidence="1">Belongs to the VapB family.</text>
</comment>
<dbReference type="OrthoDB" id="7173678at2"/>
<name>A0A376AE88_9HYPH</name>
<proteinExistence type="inferred from homology"/>
<accession>A0A376AE88</accession>
<dbReference type="InterPro" id="IPR047976">
    <property type="entry name" value="Anti_VapB2-like"/>
</dbReference>
<feature type="domain" description="SpoVT-AbrB" evidence="3">
    <location>
        <begin position="4"/>
        <end position="44"/>
    </location>
</feature>
<sequence>METAKVFWSGRSQAVRLPKDFRFEASEVRIRRHGNAVILEPLATDWDWLKEVCGPLDEDFVAAALEESAEQSRPELDYFK</sequence>
<dbReference type="InterPro" id="IPR037914">
    <property type="entry name" value="SpoVT-AbrB_sf"/>
</dbReference>